<name>A0A7X0C8B6_9ACTN</name>
<dbReference type="InterPro" id="IPR002125">
    <property type="entry name" value="CMP_dCMP_dom"/>
</dbReference>
<comment type="caution">
    <text evidence="2">The sequence shown here is derived from an EMBL/GenBank/DDBJ whole genome shotgun (WGS) entry which is preliminary data.</text>
</comment>
<dbReference type="PANTHER" id="PTHR11079:SF179">
    <property type="entry name" value="TRNA(ADENINE(34)) DEAMINASE, CHLOROPLASTIC"/>
    <property type="match status" value="1"/>
</dbReference>
<dbReference type="Gene3D" id="3.40.140.10">
    <property type="entry name" value="Cytidine Deaminase, domain 2"/>
    <property type="match status" value="1"/>
</dbReference>
<dbReference type="CDD" id="cd01285">
    <property type="entry name" value="nucleoside_deaminase"/>
    <property type="match status" value="1"/>
</dbReference>
<feature type="domain" description="CMP/dCMP-type deaminase" evidence="1">
    <location>
        <begin position="3"/>
        <end position="120"/>
    </location>
</feature>
<dbReference type="PROSITE" id="PS51747">
    <property type="entry name" value="CYT_DCMP_DEAMINASES_2"/>
    <property type="match status" value="1"/>
</dbReference>
<evidence type="ECO:0000313" key="2">
    <source>
        <dbReference type="EMBL" id="MBB6348971.1"/>
    </source>
</evidence>
<evidence type="ECO:0000259" key="1">
    <source>
        <dbReference type="PROSITE" id="PS51747"/>
    </source>
</evidence>
<evidence type="ECO:0000313" key="3">
    <source>
        <dbReference type="Proteomes" id="UP000583800"/>
    </source>
</evidence>
<dbReference type="GO" id="GO:0003824">
    <property type="term" value="F:catalytic activity"/>
    <property type="evidence" value="ECO:0007669"/>
    <property type="project" value="InterPro"/>
</dbReference>
<reference evidence="2 3" key="1">
    <citation type="submission" date="2020-08" db="EMBL/GenBank/DDBJ databases">
        <title>Sequencing the genomes of 1000 actinobacteria strains.</title>
        <authorList>
            <person name="Klenk H.-P."/>
        </authorList>
    </citation>
    <scope>NUCLEOTIDE SEQUENCE [LARGE SCALE GENOMIC DNA]</scope>
    <source>
        <strain evidence="2 3">DSM 45913</strain>
    </source>
</reference>
<organism evidence="2 3">
    <name type="scientific">Nonomuraea muscovyensis</name>
    <dbReference type="NCBI Taxonomy" id="1124761"/>
    <lineage>
        <taxon>Bacteria</taxon>
        <taxon>Bacillati</taxon>
        <taxon>Actinomycetota</taxon>
        <taxon>Actinomycetes</taxon>
        <taxon>Streptosporangiales</taxon>
        <taxon>Streptosporangiaceae</taxon>
        <taxon>Nonomuraea</taxon>
    </lineage>
</organism>
<sequence length="141" mass="14971">MTPEDERFLRRAIELATEARAAGNPPFGSLLVGADGAVLAEDRNTTIADDDITAHPELKLARWAARELAPDAAAATTMYTSCQPCGMCAGAIERSFLGRVVFALSNEQLTPLKPPATGPGVRLDGPHLYDEARAAVAGYYL</sequence>
<keyword evidence="3" id="KW-1185">Reference proteome</keyword>
<accession>A0A7X0C8B6</accession>
<dbReference type="Proteomes" id="UP000583800">
    <property type="component" value="Unassembled WGS sequence"/>
</dbReference>
<dbReference type="AlphaFoldDB" id="A0A7X0C8B6"/>
<dbReference type="EMBL" id="JACHJB010000002">
    <property type="protein sequence ID" value="MBB6348971.1"/>
    <property type="molecule type" value="Genomic_DNA"/>
</dbReference>
<dbReference type="InterPro" id="IPR016193">
    <property type="entry name" value="Cytidine_deaminase-like"/>
</dbReference>
<protein>
    <submittedName>
        <fullName evidence="2">tRNA(Arg) A34 adenosine deaminase TadA</fullName>
    </submittedName>
</protein>
<proteinExistence type="predicted"/>
<dbReference type="PANTHER" id="PTHR11079">
    <property type="entry name" value="CYTOSINE DEAMINASE FAMILY MEMBER"/>
    <property type="match status" value="1"/>
</dbReference>
<dbReference type="Pfam" id="PF00383">
    <property type="entry name" value="dCMP_cyt_deam_1"/>
    <property type="match status" value="1"/>
</dbReference>
<dbReference type="SUPFAM" id="SSF53927">
    <property type="entry name" value="Cytidine deaminase-like"/>
    <property type="match status" value="1"/>
</dbReference>
<gene>
    <name evidence="2" type="ORF">FHU36_005516</name>
</gene>
<dbReference type="RefSeq" id="WP_185086618.1">
    <property type="nucleotide sequence ID" value="NZ_JACHJB010000002.1"/>
</dbReference>